<protein>
    <recommendedName>
        <fullName evidence="3">Protein phosphatase inhibitor 2</fullName>
    </recommendedName>
</protein>
<feature type="compositionally biased region" description="Acidic residues" evidence="1">
    <location>
        <begin position="86"/>
        <end position="101"/>
    </location>
</feature>
<dbReference type="OrthoDB" id="551302at2759"/>
<feature type="compositionally biased region" description="Polar residues" evidence="1">
    <location>
        <begin position="70"/>
        <end position="85"/>
    </location>
</feature>
<dbReference type="Pfam" id="PF04979">
    <property type="entry name" value="IPP-2"/>
    <property type="match status" value="1"/>
</dbReference>
<proteinExistence type="predicted"/>
<dbReference type="PANTHER" id="PTHR12398:SF20">
    <property type="entry name" value="PROTEIN PHOSPHATASE 1 REGULATORY INHIBITOR SUBUNIT 2"/>
    <property type="match status" value="1"/>
</dbReference>
<dbReference type="Gramene" id="KCW46408">
    <property type="protein sequence ID" value="KCW46408"/>
    <property type="gene ID" value="EUGRSUZ_K00241"/>
</dbReference>
<reference evidence="2" key="1">
    <citation type="submission" date="2013-07" db="EMBL/GenBank/DDBJ databases">
        <title>The genome of Eucalyptus grandis.</title>
        <authorList>
            <person name="Schmutz J."/>
            <person name="Hayes R."/>
            <person name="Myburg A."/>
            <person name="Tuskan G."/>
            <person name="Grattapaglia D."/>
            <person name="Rokhsar D.S."/>
        </authorList>
    </citation>
    <scope>NUCLEOTIDE SEQUENCE</scope>
    <source>
        <tissue evidence="2">Leaf extractions</tissue>
    </source>
</reference>
<dbReference type="GO" id="GO:0004864">
    <property type="term" value="F:protein phosphatase inhibitor activity"/>
    <property type="evidence" value="ECO:0007669"/>
    <property type="project" value="InterPro"/>
</dbReference>
<dbReference type="eggNOG" id="ENOG502RYGC">
    <property type="taxonomic scope" value="Eukaryota"/>
</dbReference>
<feature type="compositionally biased region" description="Polar residues" evidence="1">
    <location>
        <begin position="168"/>
        <end position="180"/>
    </location>
</feature>
<accession>A0A058ZX68</accession>
<dbReference type="AlphaFoldDB" id="A0A058ZX68"/>
<dbReference type="InterPro" id="IPR007062">
    <property type="entry name" value="PPI-2"/>
</dbReference>
<evidence type="ECO:0008006" key="3">
    <source>
        <dbReference type="Google" id="ProtNLM"/>
    </source>
</evidence>
<dbReference type="PANTHER" id="PTHR12398">
    <property type="entry name" value="PROTEIN PHOSPHATASE INHIBITOR"/>
    <property type="match status" value="1"/>
</dbReference>
<feature type="region of interest" description="Disordered" evidence="1">
    <location>
        <begin position="66"/>
        <end position="180"/>
    </location>
</feature>
<feature type="compositionally biased region" description="Basic and acidic residues" evidence="1">
    <location>
        <begin position="19"/>
        <end position="30"/>
    </location>
</feature>
<dbReference type="EMBL" id="KK198763">
    <property type="protein sequence ID" value="KCW46408.1"/>
    <property type="molecule type" value="Genomic_DNA"/>
</dbReference>
<dbReference type="KEGG" id="egr:104424404"/>
<name>A0A058ZX68_EUCGR</name>
<feature type="region of interest" description="Disordered" evidence="1">
    <location>
        <begin position="1"/>
        <end position="53"/>
    </location>
</feature>
<dbReference type="GO" id="GO:0009966">
    <property type="term" value="P:regulation of signal transduction"/>
    <property type="evidence" value="ECO:0007669"/>
    <property type="project" value="InterPro"/>
</dbReference>
<feature type="compositionally biased region" description="Basic and acidic residues" evidence="1">
    <location>
        <begin position="116"/>
        <end position="128"/>
    </location>
</feature>
<gene>
    <name evidence="2" type="ORF">EUGRSUZ_K00241</name>
</gene>
<organism evidence="2">
    <name type="scientific">Eucalyptus grandis</name>
    <name type="common">Flooded gum</name>
    <dbReference type="NCBI Taxonomy" id="71139"/>
    <lineage>
        <taxon>Eukaryota</taxon>
        <taxon>Viridiplantae</taxon>
        <taxon>Streptophyta</taxon>
        <taxon>Embryophyta</taxon>
        <taxon>Tracheophyta</taxon>
        <taxon>Spermatophyta</taxon>
        <taxon>Magnoliopsida</taxon>
        <taxon>eudicotyledons</taxon>
        <taxon>Gunneridae</taxon>
        <taxon>Pentapetalae</taxon>
        <taxon>rosids</taxon>
        <taxon>malvids</taxon>
        <taxon>Myrtales</taxon>
        <taxon>Myrtaceae</taxon>
        <taxon>Myrtoideae</taxon>
        <taxon>Eucalypteae</taxon>
        <taxon>Eucalyptus</taxon>
    </lineage>
</organism>
<sequence length="180" mass="19899">MKGNKSRVQWDENNLGEIEANKPVRQKITEPKTPYHPMIDDDGSLSPMRGPFDECVDDHAEAILTALNDVASSSTKSNRRSGWTSSEDEGDAMEPDDEDSETDKSGMTFREHRRAHYDEFLKVRELRKQGSVLEEVEEDPEEMEKANGAHDSSSSLSAGVKDIEIDDSTVSSAGLPANTA</sequence>
<evidence type="ECO:0000256" key="1">
    <source>
        <dbReference type="SAM" id="MobiDB-lite"/>
    </source>
</evidence>
<evidence type="ECO:0000313" key="2">
    <source>
        <dbReference type="EMBL" id="KCW46408.1"/>
    </source>
</evidence>